<comment type="caution">
    <text evidence="3">The sequence shown here is derived from an EMBL/GenBank/DDBJ whole genome shotgun (WGS) entry which is preliminary data.</text>
</comment>
<keyword evidence="1 3" id="KW-0378">Hydrolase</keyword>
<organism evidence="3 4">
    <name type="scientific">Nocardioides plantarum</name>
    <dbReference type="NCBI Taxonomy" id="29299"/>
    <lineage>
        <taxon>Bacteria</taxon>
        <taxon>Bacillati</taxon>
        <taxon>Actinomycetota</taxon>
        <taxon>Actinomycetes</taxon>
        <taxon>Propionibacteriales</taxon>
        <taxon>Nocardioidaceae</taxon>
        <taxon>Nocardioides</taxon>
    </lineage>
</organism>
<evidence type="ECO:0000259" key="2">
    <source>
        <dbReference type="Pfam" id="PF00561"/>
    </source>
</evidence>
<dbReference type="PRINTS" id="PR00412">
    <property type="entry name" value="EPOXHYDRLASE"/>
</dbReference>
<feature type="domain" description="AB hydrolase-1" evidence="2">
    <location>
        <begin position="26"/>
        <end position="275"/>
    </location>
</feature>
<evidence type="ECO:0000256" key="1">
    <source>
        <dbReference type="ARBA" id="ARBA00022801"/>
    </source>
</evidence>
<dbReference type="InterPro" id="IPR000639">
    <property type="entry name" value="Epox_hydrolase-like"/>
</dbReference>
<evidence type="ECO:0000313" key="3">
    <source>
        <dbReference type="EMBL" id="MFB9314609.1"/>
    </source>
</evidence>
<dbReference type="Gene3D" id="3.40.50.1820">
    <property type="entry name" value="alpha/beta hydrolase"/>
    <property type="match status" value="1"/>
</dbReference>
<dbReference type="InterPro" id="IPR029058">
    <property type="entry name" value="AB_hydrolase_fold"/>
</dbReference>
<dbReference type="Pfam" id="PF00561">
    <property type="entry name" value="Abhydrolase_1"/>
    <property type="match status" value="1"/>
</dbReference>
<sequence>MSPGSLVVPLATHDAHALTWGPDDGPLLLALHGFPDTAWTFRHLGPLLAEAGWRVVAPFLRGYGPSGLPSDGDYTVGALMGDAVALHAALGGDERSVLVGHDWGAITANGLGCSPGSPFAKVVALAVPPLSVMNPSRELWKPWVGGLVRQPRNSWYILANQVPGVSERFFPRLASRLWHDWSPGYDARTDLAHLLESVPDVERARAVVSYYRAAARPRGARFLQQGPPLVPTLYLHGADDGCLDRRFLTLARARLTGEHRAVLVEGAGHFLTVERPEVVAGHVLGFVGRPRPLV</sequence>
<dbReference type="GO" id="GO:0016787">
    <property type="term" value="F:hydrolase activity"/>
    <property type="evidence" value="ECO:0007669"/>
    <property type="project" value="UniProtKB-KW"/>
</dbReference>
<gene>
    <name evidence="3" type="ORF">ACFFRI_16245</name>
</gene>
<dbReference type="InterPro" id="IPR000073">
    <property type="entry name" value="AB_hydrolase_1"/>
</dbReference>
<protein>
    <submittedName>
        <fullName evidence="3">Alpha/beta fold hydrolase</fullName>
    </submittedName>
</protein>
<dbReference type="SUPFAM" id="SSF53474">
    <property type="entry name" value="alpha/beta-Hydrolases"/>
    <property type="match status" value="1"/>
</dbReference>
<dbReference type="RefSeq" id="WP_140011172.1">
    <property type="nucleotide sequence ID" value="NZ_JBHMDG010000022.1"/>
</dbReference>
<dbReference type="PANTHER" id="PTHR43329">
    <property type="entry name" value="EPOXIDE HYDROLASE"/>
    <property type="match status" value="1"/>
</dbReference>
<proteinExistence type="predicted"/>
<dbReference type="EMBL" id="JBHMDG010000022">
    <property type="protein sequence ID" value="MFB9314609.1"/>
    <property type="molecule type" value="Genomic_DNA"/>
</dbReference>
<reference evidence="3 4" key="1">
    <citation type="submission" date="2024-09" db="EMBL/GenBank/DDBJ databases">
        <authorList>
            <person name="Sun Q."/>
            <person name="Mori K."/>
        </authorList>
    </citation>
    <scope>NUCLEOTIDE SEQUENCE [LARGE SCALE GENOMIC DNA]</scope>
    <source>
        <strain evidence="3 4">JCM 9626</strain>
    </source>
</reference>
<accession>A0ABV5KCZ1</accession>
<name>A0ABV5KCZ1_9ACTN</name>
<keyword evidence="4" id="KW-1185">Reference proteome</keyword>
<evidence type="ECO:0000313" key="4">
    <source>
        <dbReference type="Proteomes" id="UP001589750"/>
    </source>
</evidence>
<dbReference type="Proteomes" id="UP001589750">
    <property type="component" value="Unassembled WGS sequence"/>
</dbReference>